<feature type="chain" id="PRO_5043443571" evidence="1">
    <location>
        <begin position="24"/>
        <end position="233"/>
    </location>
</feature>
<evidence type="ECO:0000313" key="3">
    <source>
        <dbReference type="EMBL" id="MEF7612753.1"/>
    </source>
</evidence>
<evidence type="ECO:0000256" key="1">
    <source>
        <dbReference type="SAM" id="SignalP"/>
    </source>
</evidence>
<dbReference type="RefSeq" id="WP_332287647.1">
    <property type="nucleotide sequence ID" value="NZ_JAZIBG010000009.1"/>
</dbReference>
<protein>
    <submittedName>
        <fullName evidence="3">PEP-CTERM sorting domain-containing protein</fullName>
    </submittedName>
</protein>
<gene>
    <name evidence="3" type="ORF">V4F39_02445</name>
</gene>
<dbReference type="NCBIfam" id="TIGR02595">
    <property type="entry name" value="PEP_CTERM"/>
    <property type="match status" value="1"/>
</dbReference>
<dbReference type="InterPro" id="IPR013424">
    <property type="entry name" value="Ice-binding_C"/>
</dbReference>
<sequence length="233" mass="23919">MFDRFAIAGLLAAGSLVPFAAHAVGEHDHAGDVAVSAVGGQLVLGGGFQTTASGHKLYEAEFGDQFVYYQTSNPGFQTQDGAALLPGTFLSFAGVGALGFWNGTAWGTAAAGDYVSIRDAAGQDTQWTGSGVAAGASSYIARVDAGGGVHAHVPFSTNPLGTEGAYLIQLQLTSPDYASSTPFYIAFNYGLSHEDFELAVDSLVTAVPEPGTYALMLLGLGAVGMAARRRSAR</sequence>
<feature type="domain" description="Ice-binding protein C-terminal" evidence="2">
    <location>
        <begin position="206"/>
        <end position="230"/>
    </location>
</feature>
<dbReference type="AlphaFoldDB" id="A0AAW9Q9C9"/>
<organism evidence="3 4">
    <name type="scientific">Aquincola agrisoli</name>
    <dbReference type="NCBI Taxonomy" id="3119538"/>
    <lineage>
        <taxon>Bacteria</taxon>
        <taxon>Pseudomonadati</taxon>
        <taxon>Pseudomonadota</taxon>
        <taxon>Betaproteobacteria</taxon>
        <taxon>Burkholderiales</taxon>
        <taxon>Sphaerotilaceae</taxon>
        <taxon>Aquincola</taxon>
    </lineage>
</organism>
<dbReference type="Pfam" id="PF07589">
    <property type="entry name" value="PEP-CTERM"/>
    <property type="match status" value="1"/>
</dbReference>
<keyword evidence="1" id="KW-0732">Signal</keyword>
<dbReference type="EMBL" id="JAZIBG010000009">
    <property type="protein sequence ID" value="MEF7612753.1"/>
    <property type="molecule type" value="Genomic_DNA"/>
</dbReference>
<feature type="signal peptide" evidence="1">
    <location>
        <begin position="1"/>
        <end position="23"/>
    </location>
</feature>
<keyword evidence="4" id="KW-1185">Reference proteome</keyword>
<name>A0AAW9Q9C9_9BURK</name>
<reference evidence="3 4" key="1">
    <citation type="submission" date="2024-02" db="EMBL/GenBank/DDBJ databases">
        <title>Genome sequence of Aquincola sp. MAHUQ-54.</title>
        <authorList>
            <person name="Huq M.A."/>
        </authorList>
    </citation>
    <scope>NUCLEOTIDE SEQUENCE [LARGE SCALE GENOMIC DNA]</scope>
    <source>
        <strain evidence="3 4">MAHUQ-54</strain>
    </source>
</reference>
<proteinExistence type="predicted"/>
<dbReference type="NCBIfam" id="NF035944">
    <property type="entry name" value="PEPxxWA-CTERM"/>
    <property type="match status" value="1"/>
</dbReference>
<dbReference type="Proteomes" id="UP001336250">
    <property type="component" value="Unassembled WGS sequence"/>
</dbReference>
<evidence type="ECO:0000259" key="2">
    <source>
        <dbReference type="Pfam" id="PF07589"/>
    </source>
</evidence>
<evidence type="ECO:0000313" key="4">
    <source>
        <dbReference type="Proteomes" id="UP001336250"/>
    </source>
</evidence>
<comment type="caution">
    <text evidence="3">The sequence shown here is derived from an EMBL/GenBank/DDBJ whole genome shotgun (WGS) entry which is preliminary data.</text>
</comment>
<accession>A0AAW9Q9C9</accession>